<proteinExistence type="predicted"/>
<organism evidence="1 2">
    <name type="scientific">Ajellomyces capsulatus (strain H88)</name>
    <name type="common">Darling's disease fungus</name>
    <name type="synonym">Histoplasma capsulatum</name>
    <dbReference type="NCBI Taxonomy" id="544711"/>
    <lineage>
        <taxon>Eukaryota</taxon>
        <taxon>Fungi</taxon>
        <taxon>Dikarya</taxon>
        <taxon>Ascomycota</taxon>
        <taxon>Pezizomycotina</taxon>
        <taxon>Eurotiomycetes</taxon>
        <taxon>Eurotiomycetidae</taxon>
        <taxon>Onygenales</taxon>
        <taxon>Ajellomycetaceae</taxon>
        <taxon>Histoplasma</taxon>
    </lineage>
</organism>
<gene>
    <name evidence="1" type="ORF">I7I53_01241</name>
</gene>
<reference evidence="1" key="1">
    <citation type="submission" date="2021-01" db="EMBL/GenBank/DDBJ databases">
        <title>Chromosome-level genome assembly of a human fungal pathogen reveals clustering of transcriptionally co-regulated genes.</title>
        <authorList>
            <person name="Voorhies M."/>
            <person name="Cohen S."/>
            <person name="Shea T.P."/>
            <person name="Petrus S."/>
            <person name="Munoz J.F."/>
            <person name="Poplawski S."/>
            <person name="Goldman W.E."/>
            <person name="Michael T."/>
            <person name="Cuomo C.A."/>
            <person name="Sil A."/>
            <person name="Beyhan S."/>
        </authorList>
    </citation>
    <scope>NUCLEOTIDE SEQUENCE</scope>
    <source>
        <strain evidence="1">H88</strain>
    </source>
</reference>
<accession>A0A8A1LPC1</accession>
<name>A0A8A1LPC1_AJEC8</name>
<dbReference type="AlphaFoldDB" id="A0A8A1LPC1"/>
<dbReference type="VEuPathDB" id="FungiDB:I7I53_01241"/>
<dbReference type="Proteomes" id="UP000663419">
    <property type="component" value="Chromosome 3"/>
</dbReference>
<dbReference type="EMBL" id="CP069104">
    <property type="protein sequence ID" value="QSS53852.1"/>
    <property type="molecule type" value="Genomic_DNA"/>
</dbReference>
<protein>
    <submittedName>
        <fullName evidence="1">Uncharacterized protein</fullName>
    </submittedName>
</protein>
<evidence type="ECO:0000313" key="1">
    <source>
        <dbReference type="EMBL" id="QSS53852.1"/>
    </source>
</evidence>
<evidence type="ECO:0000313" key="2">
    <source>
        <dbReference type="Proteomes" id="UP000663419"/>
    </source>
</evidence>
<sequence>MHANQCLQYSVGSPACFHLFMPNKVCAVQTPLSCGAHCGWPSDITLIRIESLFYSVKAAVVET</sequence>